<protein>
    <submittedName>
        <fullName evidence="2">HERC1 protein</fullName>
    </submittedName>
</protein>
<dbReference type="OrthoDB" id="10523189at2759"/>
<name>A0A812RPV4_9DINO</name>
<evidence type="ECO:0000313" key="3">
    <source>
        <dbReference type="Proteomes" id="UP000604046"/>
    </source>
</evidence>
<proteinExistence type="predicted"/>
<feature type="compositionally biased region" description="Acidic residues" evidence="1">
    <location>
        <begin position="97"/>
        <end position="115"/>
    </location>
</feature>
<accession>A0A812RPV4</accession>
<dbReference type="Proteomes" id="UP000604046">
    <property type="component" value="Unassembled WGS sequence"/>
</dbReference>
<evidence type="ECO:0000256" key="1">
    <source>
        <dbReference type="SAM" id="MobiDB-lite"/>
    </source>
</evidence>
<comment type="caution">
    <text evidence="2">The sequence shown here is derived from an EMBL/GenBank/DDBJ whole genome shotgun (WGS) entry which is preliminary data.</text>
</comment>
<sequence>MAVAGCRSLGDKTYRHPEYMTRFFHSGQLVVGSSFHRGMHAKTEPRNSTTVHIELDHRPPMKSYKEKRRELAQQEAEGEVEQLTLKWEADTLKECDERYEEPLDSDDEPVGEEGA</sequence>
<evidence type="ECO:0000313" key="2">
    <source>
        <dbReference type="EMBL" id="CAE7451252.1"/>
    </source>
</evidence>
<keyword evidence="3" id="KW-1185">Reference proteome</keyword>
<gene>
    <name evidence="2" type="primary">HERC1</name>
    <name evidence="2" type="ORF">SNAT2548_LOCUS24699</name>
</gene>
<reference evidence="2" key="1">
    <citation type="submission" date="2021-02" db="EMBL/GenBank/DDBJ databases">
        <authorList>
            <person name="Dougan E. K."/>
            <person name="Rhodes N."/>
            <person name="Thang M."/>
            <person name="Chan C."/>
        </authorList>
    </citation>
    <scope>NUCLEOTIDE SEQUENCE</scope>
</reference>
<feature type="region of interest" description="Disordered" evidence="1">
    <location>
        <begin position="95"/>
        <end position="115"/>
    </location>
</feature>
<organism evidence="2 3">
    <name type="scientific">Symbiodinium natans</name>
    <dbReference type="NCBI Taxonomy" id="878477"/>
    <lineage>
        <taxon>Eukaryota</taxon>
        <taxon>Sar</taxon>
        <taxon>Alveolata</taxon>
        <taxon>Dinophyceae</taxon>
        <taxon>Suessiales</taxon>
        <taxon>Symbiodiniaceae</taxon>
        <taxon>Symbiodinium</taxon>
    </lineage>
</organism>
<dbReference type="EMBL" id="CAJNDS010002367">
    <property type="protein sequence ID" value="CAE7451252.1"/>
    <property type="molecule type" value="Genomic_DNA"/>
</dbReference>
<dbReference type="AlphaFoldDB" id="A0A812RPV4"/>